<dbReference type="Pfam" id="PF07586">
    <property type="entry name" value="HXXSHH"/>
    <property type="match status" value="1"/>
</dbReference>
<evidence type="ECO:0000313" key="1">
    <source>
        <dbReference type="EMBL" id="SVA27984.1"/>
    </source>
</evidence>
<dbReference type="PROSITE" id="PS51318">
    <property type="entry name" value="TAT"/>
    <property type="match status" value="1"/>
</dbReference>
<sequence length="460" mass="50960">MKRELTRSRRTFLRGLSASIALPFLESIPTVAAVGSGKRLSTTLPPRRMAFIYIPNGVQVPEWTPEREGANYALTPILEPLKPFKRDFLVLTGLTHDKARVNDDGGGDHARSCATYLTGVQPVKTGGADIRLGPSVDQIAANTIGRDNRLRSLELGCDKGNKPGPCDSGYSCAYTRNISWRSETTPMPKEVDPRVVFERMFGSGNTSADRAVRARRRHERRSILDFVLGQARGLQGRVGTEDRRKLDEYFTAIREAERKIEVTESEIKEMPVADTIGPAAGIPEAYRDHIRLLSDMMVLAFQSDATRVSTFMYADAGSNRSYRFIGVPEGHHELSHHGGDLKKQAKIARINYFHIEQFAYLLGRLQSIREGDGTLLDNCMIVYGSGISDGNKHNHEDLPILVAGRGGGTIDSGRHVRYPNETPLSNLYLSLLDRVGVPTESFGDSTGRLDGLNVRVPRVW</sequence>
<proteinExistence type="predicted"/>
<gene>
    <name evidence="1" type="ORF">METZ01_LOCUS80838</name>
</gene>
<evidence type="ECO:0008006" key="2">
    <source>
        <dbReference type="Google" id="ProtNLM"/>
    </source>
</evidence>
<dbReference type="AlphaFoldDB" id="A0A381UJ46"/>
<dbReference type="InterPro" id="IPR006311">
    <property type="entry name" value="TAT_signal"/>
</dbReference>
<reference evidence="1" key="1">
    <citation type="submission" date="2018-05" db="EMBL/GenBank/DDBJ databases">
        <authorList>
            <person name="Lanie J.A."/>
            <person name="Ng W.-L."/>
            <person name="Kazmierczak K.M."/>
            <person name="Andrzejewski T.M."/>
            <person name="Davidsen T.M."/>
            <person name="Wayne K.J."/>
            <person name="Tettelin H."/>
            <person name="Glass J.I."/>
            <person name="Rusch D."/>
            <person name="Podicherti R."/>
            <person name="Tsui H.-C.T."/>
            <person name="Winkler M.E."/>
        </authorList>
    </citation>
    <scope>NUCLEOTIDE SEQUENCE</scope>
</reference>
<protein>
    <recommendedName>
        <fullName evidence="2">DUF1552 domain-containing protein</fullName>
    </recommendedName>
</protein>
<dbReference type="EMBL" id="UINC01006515">
    <property type="protein sequence ID" value="SVA27984.1"/>
    <property type="molecule type" value="Genomic_DNA"/>
</dbReference>
<name>A0A381UJ46_9ZZZZ</name>
<accession>A0A381UJ46</accession>
<organism evidence="1">
    <name type="scientific">marine metagenome</name>
    <dbReference type="NCBI Taxonomy" id="408172"/>
    <lineage>
        <taxon>unclassified sequences</taxon>
        <taxon>metagenomes</taxon>
        <taxon>ecological metagenomes</taxon>
    </lineage>
</organism>
<dbReference type="InterPro" id="IPR011447">
    <property type="entry name" value="DUF1552"/>
</dbReference>